<dbReference type="SUPFAM" id="SSF90123">
    <property type="entry name" value="ABC transporter transmembrane region"/>
    <property type="match status" value="1"/>
</dbReference>
<keyword evidence="9" id="KW-0067">ATP-binding</keyword>
<dbReference type="EMBL" id="JBJDQH010000004">
    <property type="protein sequence ID" value="MFK4265999.1"/>
    <property type="molecule type" value="Genomic_DNA"/>
</dbReference>
<dbReference type="CDD" id="cd07346">
    <property type="entry name" value="ABC_6TM_exporters"/>
    <property type="match status" value="1"/>
</dbReference>
<dbReference type="Proteomes" id="UP001620295">
    <property type="component" value="Unassembled WGS sequence"/>
</dbReference>
<keyword evidence="3 6" id="KW-1133">Transmembrane helix</keyword>
<name>A0ABW8LJA7_9ACTN</name>
<feature type="transmembrane region" description="Helical" evidence="6">
    <location>
        <begin position="69"/>
        <end position="89"/>
    </location>
</feature>
<keyword evidence="10" id="KW-1185">Reference proteome</keyword>
<protein>
    <submittedName>
        <fullName evidence="9">ABC transporter ATP-binding protein</fullName>
    </submittedName>
</protein>
<evidence type="ECO:0000256" key="6">
    <source>
        <dbReference type="SAM" id="Phobius"/>
    </source>
</evidence>
<evidence type="ECO:0000256" key="2">
    <source>
        <dbReference type="ARBA" id="ARBA00022692"/>
    </source>
</evidence>
<feature type="transmembrane region" description="Helical" evidence="6">
    <location>
        <begin position="251"/>
        <end position="273"/>
    </location>
</feature>
<dbReference type="PANTHER" id="PTHR43394:SF1">
    <property type="entry name" value="ATP-BINDING CASSETTE SUB-FAMILY B MEMBER 10, MITOCHONDRIAL"/>
    <property type="match status" value="1"/>
</dbReference>
<organism evidence="9 10">
    <name type="scientific">Streptomyces milbemycinicus</name>
    <dbReference type="NCBI Taxonomy" id="476552"/>
    <lineage>
        <taxon>Bacteria</taxon>
        <taxon>Bacillati</taxon>
        <taxon>Actinomycetota</taxon>
        <taxon>Actinomycetes</taxon>
        <taxon>Kitasatosporales</taxon>
        <taxon>Streptomycetaceae</taxon>
        <taxon>Streptomyces</taxon>
    </lineage>
</organism>
<keyword evidence="2 6" id="KW-0812">Transmembrane</keyword>
<feature type="transmembrane region" description="Helical" evidence="6">
    <location>
        <begin position="32"/>
        <end position="57"/>
    </location>
</feature>
<dbReference type="InterPro" id="IPR039421">
    <property type="entry name" value="Type_1_exporter"/>
</dbReference>
<dbReference type="Gene3D" id="1.20.1560.10">
    <property type="entry name" value="ABC transporter type 1, transmembrane domain"/>
    <property type="match status" value="1"/>
</dbReference>
<dbReference type="Pfam" id="PF00664">
    <property type="entry name" value="ABC_membrane"/>
    <property type="match status" value="1"/>
</dbReference>
<dbReference type="GO" id="GO:0005524">
    <property type="term" value="F:ATP binding"/>
    <property type="evidence" value="ECO:0007669"/>
    <property type="project" value="UniProtKB-KW"/>
</dbReference>
<keyword evidence="9" id="KW-0547">Nucleotide-binding</keyword>
<accession>A0ABW8LJA7</accession>
<dbReference type="Pfam" id="PF00005">
    <property type="entry name" value="ABC_tran"/>
    <property type="match status" value="1"/>
</dbReference>
<feature type="domain" description="ABC transporter" evidence="7">
    <location>
        <begin position="303"/>
        <end position="573"/>
    </location>
</feature>
<dbReference type="InterPro" id="IPR036640">
    <property type="entry name" value="ABC1_TM_sf"/>
</dbReference>
<dbReference type="RefSeq" id="WP_358642219.1">
    <property type="nucleotide sequence ID" value="NZ_JBFAEV010000021.1"/>
</dbReference>
<dbReference type="InterPro" id="IPR027417">
    <property type="entry name" value="P-loop_NTPase"/>
</dbReference>
<evidence type="ECO:0000259" key="8">
    <source>
        <dbReference type="PROSITE" id="PS50929"/>
    </source>
</evidence>
<dbReference type="InterPro" id="IPR003439">
    <property type="entry name" value="ABC_transporter-like_ATP-bd"/>
</dbReference>
<evidence type="ECO:0000256" key="1">
    <source>
        <dbReference type="ARBA" id="ARBA00004651"/>
    </source>
</evidence>
<comment type="caution">
    <text evidence="9">The sequence shown here is derived from an EMBL/GenBank/DDBJ whole genome shotgun (WGS) entry which is preliminary data.</text>
</comment>
<sequence>MRRFPDPESGTPDHRSPTSYLLWLAHNLRHSIFLGVLWGILCVLAQALVPAAIGAAIDTGIIDRDRRALLLWGGALLMLGVVQATTGILRDRCTLTTRLGASYRTMQLITRQSATLGATLPKRVAKGEIVNAGVADIDRIGEALAGTARGSGAVVAIAAIAAIMLDASWRLGVVVLAGVPLMVWAVALLIRPLHRRQERLREHQAELTGRAVDIVSGLRVLRGIGGEEAFAERYRADSQRLRGAGVALARVDALFGAVKVLLPGLLTCVVVWLGARDVAGGRIGAGQLVAFYGYAVYLVDPLRRLTDAAGQLTRGHVAARRVTDFLALTPELSSGTGLPRPRTAGKDRLPGGGPLADPDSGLAVAAGRFTAVACASPADAATLADRLGRYTDSAVTWQGVPLADLPLEEVRRRILVATNDDLLFAGPLGDELDPAGPRPGSREPLERALDTASARDIVEALPDGLNAVIAASGRDLSGGQQQRLRLVRALMADPEVLVLAEPTSAVDAHTEARVARGLGAHRAGRTTVVFTTSPILLDRADHVVYVESAKAVAQGTHGELLDDPRYRAVVAREEEAL</sequence>
<dbReference type="SUPFAM" id="SSF52540">
    <property type="entry name" value="P-loop containing nucleoside triphosphate hydrolases"/>
    <property type="match status" value="1"/>
</dbReference>
<dbReference type="InterPro" id="IPR017871">
    <property type="entry name" value="ABC_transporter-like_CS"/>
</dbReference>
<feature type="transmembrane region" description="Helical" evidence="6">
    <location>
        <begin position="147"/>
        <end position="165"/>
    </location>
</feature>
<comment type="subcellular location">
    <subcellularLocation>
        <location evidence="1">Cell membrane</location>
        <topology evidence="1">Multi-pass membrane protein</topology>
    </subcellularLocation>
</comment>
<gene>
    <name evidence="9" type="ORF">ACI2L5_13780</name>
</gene>
<evidence type="ECO:0000256" key="3">
    <source>
        <dbReference type="ARBA" id="ARBA00022989"/>
    </source>
</evidence>
<dbReference type="PROSITE" id="PS50893">
    <property type="entry name" value="ABC_TRANSPORTER_2"/>
    <property type="match status" value="1"/>
</dbReference>
<evidence type="ECO:0000256" key="4">
    <source>
        <dbReference type="ARBA" id="ARBA00023136"/>
    </source>
</evidence>
<evidence type="ECO:0000313" key="10">
    <source>
        <dbReference type="Proteomes" id="UP001620295"/>
    </source>
</evidence>
<dbReference type="Gene3D" id="3.40.50.300">
    <property type="entry name" value="P-loop containing nucleotide triphosphate hydrolases"/>
    <property type="match status" value="1"/>
</dbReference>
<keyword evidence="4 6" id="KW-0472">Membrane</keyword>
<feature type="domain" description="ABC transmembrane type-1" evidence="8">
    <location>
        <begin position="33"/>
        <end position="314"/>
    </location>
</feature>
<reference evidence="9 10" key="1">
    <citation type="submission" date="2024-11" db="EMBL/GenBank/DDBJ databases">
        <title>The Natural Products Discovery Center: Release of the First 8490 Sequenced Strains for Exploring Actinobacteria Biosynthetic Diversity.</title>
        <authorList>
            <person name="Kalkreuter E."/>
            <person name="Kautsar S.A."/>
            <person name="Yang D."/>
            <person name="Bader C.D."/>
            <person name="Teijaro C.N."/>
            <person name="Fluegel L."/>
            <person name="Davis C.M."/>
            <person name="Simpson J.R."/>
            <person name="Lauterbach L."/>
            <person name="Steele A.D."/>
            <person name="Gui C."/>
            <person name="Meng S."/>
            <person name="Li G."/>
            <person name="Viehrig K."/>
            <person name="Ye F."/>
            <person name="Su P."/>
            <person name="Kiefer A.F."/>
            <person name="Nichols A."/>
            <person name="Cepeda A.J."/>
            <person name="Yan W."/>
            <person name="Fan B."/>
            <person name="Jiang Y."/>
            <person name="Adhikari A."/>
            <person name="Zheng C.-J."/>
            <person name="Schuster L."/>
            <person name="Cowan T.M."/>
            <person name="Smanski M.J."/>
            <person name="Chevrette M.G."/>
            <person name="De Carvalho L.P.S."/>
            <person name="Shen B."/>
        </authorList>
    </citation>
    <scope>NUCLEOTIDE SEQUENCE [LARGE SCALE GENOMIC DNA]</scope>
    <source>
        <strain evidence="9 10">NPDC020863</strain>
    </source>
</reference>
<evidence type="ECO:0000313" key="9">
    <source>
        <dbReference type="EMBL" id="MFK4265999.1"/>
    </source>
</evidence>
<dbReference type="PANTHER" id="PTHR43394">
    <property type="entry name" value="ATP-DEPENDENT PERMEASE MDL1, MITOCHONDRIAL"/>
    <property type="match status" value="1"/>
</dbReference>
<feature type="transmembrane region" description="Helical" evidence="6">
    <location>
        <begin position="171"/>
        <end position="190"/>
    </location>
</feature>
<evidence type="ECO:0000256" key="5">
    <source>
        <dbReference type="SAM" id="MobiDB-lite"/>
    </source>
</evidence>
<dbReference type="PROSITE" id="PS00211">
    <property type="entry name" value="ABC_TRANSPORTER_1"/>
    <property type="match status" value="1"/>
</dbReference>
<dbReference type="PROSITE" id="PS50929">
    <property type="entry name" value="ABC_TM1F"/>
    <property type="match status" value="1"/>
</dbReference>
<evidence type="ECO:0000259" key="7">
    <source>
        <dbReference type="PROSITE" id="PS50893"/>
    </source>
</evidence>
<proteinExistence type="predicted"/>
<dbReference type="InterPro" id="IPR011527">
    <property type="entry name" value="ABC1_TM_dom"/>
</dbReference>
<feature type="region of interest" description="Disordered" evidence="5">
    <location>
        <begin position="333"/>
        <end position="354"/>
    </location>
</feature>